<dbReference type="Proteomes" id="UP000317093">
    <property type="component" value="Chromosome"/>
</dbReference>
<reference evidence="2 3" key="1">
    <citation type="submission" date="2019-02" db="EMBL/GenBank/DDBJ databases">
        <title>Deep-cultivation of Planctomycetes and their phenomic and genomic characterization uncovers novel biology.</title>
        <authorList>
            <person name="Wiegand S."/>
            <person name="Jogler M."/>
            <person name="Boedeker C."/>
            <person name="Pinto D."/>
            <person name="Vollmers J."/>
            <person name="Rivas-Marin E."/>
            <person name="Kohn T."/>
            <person name="Peeters S.H."/>
            <person name="Heuer A."/>
            <person name="Rast P."/>
            <person name="Oberbeckmann S."/>
            <person name="Bunk B."/>
            <person name="Jeske O."/>
            <person name="Meyerdierks A."/>
            <person name="Storesund J.E."/>
            <person name="Kallscheuer N."/>
            <person name="Luecker S."/>
            <person name="Lage O.M."/>
            <person name="Pohl T."/>
            <person name="Merkel B.J."/>
            <person name="Hornburger P."/>
            <person name="Mueller R.-W."/>
            <person name="Bruemmer F."/>
            <person name="Labrenz M."/>
            <person name="Spormann A.M."/>
            <person name="Op den Camp H."/>
            <person name="Overmann J."/>
            <person name="Amann R."/>
            <person name="Jetten M.S.M."/>
            <person name="Mascher T."/>
            <person name="Medema M.H."/>
            <person name="Devos D.P."/>
            <person name="Kaster A.-K."/>
            <person name="Ovreas L."/>
            <person name="Rohde M."/>
            <person name="Galperin M.Y."/>
            <person name="Jogler C."/>
        </authorList>
    </citation>
    <scope>NUCLEOTIDE SEQUENCE [LARGE SCALE GENOMIC DNA]</scope>
    <source>
        <strain evidence="2 3">Pan216</strain>
    </source>
</reference>
<feature type="chain" id="PRO_5021824594" evidence="1">
    <location>
        <begin position="28"/>
        <end position="236"/>
    </location>
</feature>
<name>A0A518BB56_9BACT</name>
<dbReference type="EMBL" id="CP036279">
    <property type="protein sequence ID" value="QDU64167.1"/>
    <property type="molecule type" value="Genomic_DNA"/>
</dbReference>
<keyword evidence="3" id="KW-1185">Reference proteome</keyword>
<keyword evidence="1" id="KW-0732">Signal</keyword>
<evidence type="ECO:0000313" key="3">
    <source>
        <dbReference type="Proteomes" id="UP000317093"/>
    </source>
</evidence>
<gene>
    <name evidence="2" type="ORF">Pan216_50560</name>
</gene>
<organism evidence="2 3">
    <name type="scientific">Kolteria novifilia</name>
    <dbReference type="NCBI Taxonomy" id="2527975"/>
    <lineage>
        <taxon>Bacteria</taxon>
        <taxon>Pseudomonadati</taxon>
        <taxon>Planctomycetota</taxon>
        <taxon>Planctomycetia</taxon>
        <taxon>Kolteriales</taxon>
        <taxon>Kolteriaceae</taxon>
        <taxon>Kolteria</taxon>
    </lineage>
</organism>
<protein>
    <submittedName>
        <fullName evidence="2">Uncharacterized protein</fullName>
    </submittedName>
</protein>
<dbReference type="RefSeq" id="WP_145262177.1">
    <property type="nucleotide sequence ID" value="NZ_CP036279.1"/>
</dbReference>
<evidence type="ECO:0000256" key="1">
    <source>
        <dbReference type="SAM" id="SignalP"/>
    </source>
</evidence>
<accession>A0A518BB56</accession>
<proteinExistence type="predicted"/>
<feature type="signal peptide" evidence="1">
    <location>
        <begin position="1"/>
        <end position="27"/>
    </location>
</feature>
<dbReference type="AlphaFoldDB" id="A0A518BB56"/>
<sequence precursor="true">MRQKARFSSLLVLSLTMLLTIVGSAQAVEPNKSQLAALKPFGSFTGVWKGEGAGVDISAWQEKVQCVWGYRESDGRVSINFHVEGGAILKVALLTYDAEKKLYRFIGKTTKDKVIHFEGTKSGSESLTLDRVGDDIGERGAADKLDRLELKSVRLGDKVLLTFGRRKGRTLYEQYAQIELFREGPPMTELLAGTRCVVTEGPGLIAVSHGGKNYLVVDEPTKKVFLAHPNHFLVGK</sequence>
<dbReference type="KEGG" id="knv:Pan216_50560"/>
<evidence type="ECO:0000313" key="2">
    <source>
        <dbReference type="EMBL" id="QDU64167.1"/>
    </source>
</evidence>